<evidence type="ECO:0000256" key="2">
    <source>
        <dbReference type="SAM" id="Phobius"/>
    </source>
</evidence>
<reference evidence="4 5" key="1">
    <citation type="submission" date="2016-10" db="EMBL/GenBank/DDBJ databases">
        <authorList>
            <person name="de Groot N.N."/>
        </authorList>
    </citation>
    <scope>NUCLEOTIDE SEQUENCE [LARGE SCALE GENOMIC DNA]</scope>
    <source>
        <strain evidence="4 5">LMG 24775</strain>
    </source>
</reference>
<dbReference type="AlphaFoldDB" id="A0A1H3T6C3"/>
<organism evidence="4 5">
    <name type="scientific">Delftia lacustris</name>
    <dbReference type="NCBI Taxonomy" id="558537"/>
    <lineage>
        <taxon>Bacteria</taxon>
        <taxon>Pseudomonadati</taxon>
        <taxon>Pseudomonadota</taxon>
        <taxon>Betaproteobacteria</taxon>
        <taxon>Burkholderiales</taxon>
        <taxon>Comamonadaceae</taxon>
        <taxon>Delftia</taxon>
    </lineage>
</organism>
<dbReference type="GeneID" id="94693336"/>
<keyword evidence="2" id="KW-1133">Transmembrane helix</keyword>
<feature type="signal peptide" evidence="3">
    <location>
        <begin position="1"/>
        <end position="28"/>
    </location>
</feature>
<keyword evidence="2" id="KW-0472">Membrane</keyword>
<evidence type="ECO:0000256" key="1">
    <source>
        <dbReference type="SAM" id="MobiDB-lite"/>
    </source>
</evidence>
<gene>
    <name evidence="4" type="ORF">SAMN05421547_12566</name>
</gene>
<feature type="transmembrane region" description="Helical" evidence="2">
    <location>
        <begin position="171"/>
        <end position="190"/>
    </location>
</feature>
<evidence type="ECO:0000256" key="3">
    <source>
        <dbReference type="SAM" id="SignalP"/>
    </source>
</evidence>
<evidence type="ECO:0000313" key="4">
    <source>
        <dbReference type="EMBL" id="SDZ45401.1"/>
    </source>
</evidence>
<keyword evidence="2" id="KW-0812">Transmembrane</keyword>
<proteinExistence type="predicted"/>
<protein>
    <submittedName>
        <fullName evidence="4">Uncharacterized protein</fullName>
    </submittedName>
</protein>
<feature type="chain" id="PRO_5010216381" evidence="3">
    <location>
        <begin position="29"/>
        <end position="205"/>
    </location>
</feature>
<dbReference type="Proteomes" id="UP000183417">
    <property type="component" value="Unassembled WGS sequence"/>
</dbReference>
<name>A0A1H3T6C3_9BURK</name>
<accession>A0A1H3T6C3</accession>
<feature type="region of interest" description="Disordered" evidence="1">
    <location>
        <begin position="31"/>
        <end position="51"/>
    </location>
</feature>
<dbReference type="EMBL" id="FNPE01000025">
    <property type="protein sequence ID" value="SDZ45401.1"/>
    <property type="molecule type" value="Genomic_DNA"/>
</dbReference>
<keyword evidence="3" id="KW-0732">Signal</keyword>
<dbReference type="RefSeq" id="WP_074923421.1">
    <property type="nucleotide sequence ID" value="NZ_CP141274.1"/>
</dbReference>
<evidence type="ECO:0000313" key="5">
    <source>
        <dbReference type="Proteomes" id="UP000183417"/>
    </source>
</evidence>
<sequence length="205" mass="22152">MTSTQAFKRCIACLSSLLFFMTTSLVQAAPGAHGPNGEHLDTVQQSAGGQASAPRLDAKSELFELVATLSDDKLSILIDRFDTNEPVLRASVEVESGNLKAPATFHEDLGDYRVEDAQLLKQLREPGEHPLVFTVSAGSDSDLLDGVLRVSPVAAGTATEVHGHMHGEPSWLRWIFVVQAFIVVGILLSWRGLARRKAMFDGGKV</sequence>